<accession>A0ABU3RFQ5</accession>
<name>A0ABU3RFQ5_9BACL</name>
<protein>
    <submittedName>
        <fullName evidence="3">S-layer homology domain-containing protein</fullName>
    </submittedName>
</protein>
<feature type="signal peptide" evidence="1">
    <location>
        <begin position="1"/>
        <end position="31"/>
    </location>
</feature>
<comment type="caution">
    <text evidence="3">The sequence shown here is derived from an EMBL/GenBank/DDBJ whole genome shotgun (WGS) entry which is preliminary data.</text>
</comment>
<keyword evidence="1" id="KW-0732">Signal</keyword>
<dbReference type="InterPro" id="IPR001119">
    <property type="entry name" value="SLH_dom"/>
</dbReference>
<dbReference type="PROSITE" id="PS51272">
    <property type="entry name" value="SLH"/>
    <property type="match status" value="2"/>
</dbReference>
<evidence type="ECO:0000313" key="4">
    <source>
        <dbReference type="Proteomes" id="UP001260980"/>
    </source>
</evidence>
<dbReference type="Gene3D" id="2.60.40.10">
    <property type="entry name" value="Immunoglobulins"/>
    <property type="match status" value="1"/>
</dbReference>
<dbReference type="Pfam" id="PF00395">
    <property type="entry name" value="SLH"/>
    <property type="match status" value="2"/>
</dbReference>
<organism evidence="3 4">
    <name type="scientific">Paenibacillus violae</name>
    <dbReference type="NCBI Taxonomy" id="3077234"/>
    <lineage>
        <taxon>Bacteria</taxon>
        <taxon>Bacillati</taxon>
        <taxon>Bacillota</taxon>
        <taxon>Bacilli</taxon>
        <taxon>Bacillales</taxon>
        <taxon>Paenibacillaceae</taxon>
        <taxon>Paenibacillus</taxon>
    </lineage>
</organism>
<keyword evidence="4" id="KW-1185">Reference proteome</keyword>
<feature type="domain" description="SLH" evidence="2">
    <location>
        <begin position="361"/>
        <end position="428"/>
    </location>
</feature>
<dbReference type="InterPro" id="IPR013783">
    <property type="entry name" value="Ig-like_fold"/>
</dbReference>
<sequence length="489" mass="52634">MFMRLQRKMIPLLAVFMLAICLVLPAPRAHAQVQMQYFFIGGSDPYLIAGADIPVIYSDDRAIGTKIASFEMLYSTDNINWHNVLELKSQSISAQFRLPIDPSITSVRIRVMVHYVPILGSDTYLERTEGPFKVMQPGETSDFQASANDDGSVTLTWNDNSNMESSYVIKRDGPDGTKYFNMQNTAGDFGPVATVDKATNKNKNTLYAYTVTPVIDKYTLPDNVIPGVETVFIWNKAPRDGLVIVDKINPVVQIPVLVGKNKVITKVPVIDLKPAVDVKIPDGLGPISKGGTQGGTQGDAGQPNIEALLEEAVKGSSDWAKADLKLAIAASLTTPSVLGNYQQPITREQFAGIAVKLYEALSSKPAAAAAPNPFTDTVNVDVLKAFQLGIVTGVSATGFSPDASISRQELCVMLMRAVKAAKPAATLNISSTSGLADSDLIAPWALDAVRFAVNHAIMNGVGGGRIDPLGSTTREQAILLVKRTFDAYK</sequence>
<evidence type="ECO:0000256" key="1">
    <source>
        <dbReference type="SAM" id="SignalP"/>
    </source>
</evidence>
<evidence type="ECO:0000313" key="3">
    <source>
        <dbReference type="EMBL" id="MDU0203128.1"/>
    </source>
</evidence>
<dbReference type="Proteomes" id="UP001260980">
    <property type="component" value="Unassembled WGS sequence"/>
</dbReference>
<dbReference type="EMBL" id="JAWCUD010000006">
    <property type="protein sequence ID" value="MDU0203128.1"/>
    <property type="molecule type" value="Genomic_DNA"/>
</dbReference>
<feature type="chain" id="PRO_5045607692" evidence="1">
    <location>
        <begin position="32"/>
        <end position="489"/>
    </location>
</feature>
<reference evidence="3 4" key="1">
    <citation type="submission" date="2023-10" db="EMBL/GenBank/DDBJ databases">
        <title>Paenibacillus strain PFR10 Genome sequencing and assembly.</title>
        <authorList>
            <person name="Kim I."/>
        </authorList>
    </citation>
    <scope>NUCLEOTIDE SEQUENCE [LARGE SCALE GENOMIC DNA]</scope>
    <source>
        <strain evidence="3 4">PFR10</strain>
    </source>
</reference>
<evidence type="ECO:0000259" key="2">
    <source>
        <dbReference type="PROSITE" id="PS51272"/>
    </source>
</evidence>
<gene>
    <name evidence="3" type="ORF">RQP52_18795</name>
</gene>
<feature type="domain" description="SLH" evidence="2">
    <location>
        <begin position="432"/>
        <end position="489"/>
    </location>
</feature>
<proteinExistence type="predicted"/>
<dbReference type="RefSeq" id="WP_315953285.1">
    <property type="nucleotide sequence ID" value="NZ_JAWCUD010000006.1"/>
</dbReference>